<evidence type="ECO:0000256" key="1">
    <source>
        <dbReference type="ARBA" id="ARBA00022801"/>
    </source>
</evidence>
<dbReference type="InterPro" id="IPR029016">
    <property type="entry name" value="GAF-like_dom_sf"/>
</dbReference>
<evidence type="ECO:0000256" key="2">
    <source>
        <dbReference type="SAM" id="Coils"/>
    </source>
</evidence>
<gene>
    <name evidence="4" type="ORF">OM076_24280</name>
</gene>
<sequence>MSDPLRSLADAARAVTAAATDDDVLAIVAKAARDVIGARQGVARRDSNGGPAGPRLVTPLIARDGTSLGMIELWDKDTDFTPEDEAIVIQLAQMAANAIETLELLKREHAARVEAEETGRRLLREKQRAEALQRVGSAIAGRLDLREIVQLATDAARELTPAAFGAFFYNVISDAGEAYMLYTLSGVDRSAFERFPMPRNTEIFGPTFNGEGVVRLDDVRKDPRYGRSAPYHGMPEGHLPVRSYLAVPVVTSDGEVAGGLFFGHPEPGMFSDEDEHMVAGIAAQSAIAIENARLYQERTRTAQTLQRALLPPHLPQIAGLELAASYRAAGEGNEVGGDFYDVFRQSDGSWALVVGDVCGKGPQAAAVTALARYTLRAHAVAGLRPSYLLARLNDALLRQRAPGFVTVALARLEFNDEGARIELTTAGHPLPIAWIGGHATPLGDVGTPLGIIERPDLPEVALQLAPGDLLAFYTDGVTEAAAPRLILTEEDLGALVAERAAGGPGPVVAHLEATAVANAGGNPRDDIACLAVQVTARPRVSERFAATPHAARDVAAALAPLAEELGPRLAQDLRLLATELVANAVRHTGVAAGTVEIQLRLTADRVHLSVLDEGTGFELPERPVAAPEGPGGWGLYLVDRCAVRWGAERGERHRMWLELERADDA</sequence>
<proteinExistence type="predicted"/>
<evidence type="ECO:0000259" key="3">
    <source>
        <dbReference type="PROSITE" id="PS51746"/>
    </source>
</evidence>
<keyword evidence="2" id="KW-0175">Coiled coil</keyword>
<dbReference type="SUPFAM" id="SSF81606">
    <property type="entry name" value="PP2C-like"/>
    <property type="match status" value="1"/>
</dbReference>
<dbReference type="Proteomes" id="UP001149140">
    <property type="component" value="Unassembled WGS sequence"/>
</dbReference>
<dbReference type="SUPFAM" id="SSF55781">
    <property type="entry name" value="GAF domain-like"/>
    <property type="match status" value="2"/>
</dbReference>
<dbReference type="RefSeq" id="WP_270042656.1">
    <property type="nucleotide sequence ID" value="NZ_JAPDOD010000024.1"/>
</dbReference>
<name>A0A9X3MXY8_9ACTN</name>
<dbReference type="PANTHER" id="PTHR43156:SF2">
    <property type="entry name" value="STAGE II SPORULATION PROTEIN E"/>
    <property type="match status" value="1"/>
</dbReference>
<evidence type="ECO:0000313" key="5">
    <source>
        <dbReference type="Proteomes" id="UP001149140"/>
    </source>
</evidence>
<evidence type="ECO:0000313" key="4">
    <source>
        <dbReference type="EMBL" id="MDA0163413.1"/>
    </source>
</evidence>
<protein>
    <submittedName>
        <fullName evidence="4">SpoIIE family protein phosphatase</fullName>
    </submittedName>
</protein>
<organism evidence="4 5">
    <name type="scientific">Solirubrobacter ginsenosidimutans</name>
    <dbReference type="NCBI Taxonomy" id="490573"/>
    <lineage>
        <taxon>Bacteria</taxon>
        <taxon>Bacillati</taxon>
        <taxon>Actinomycetota</taxon>
        <taxon>Thermoleophilia</taxon>
        <taxon>Solirubrobacterales</taxon>
        <taxon>Solirubrobacteraceae</taxon>
        <taxon>Solirubrobacter</taxon>
    </lineage>
</organism>
<dbReference type="InterPro" id="IPR003594">
    <property type="entry name" value="HATPase_dom"/>
</dbReference>
<dbReference type="PROSITE" id="PS51746">
    <property type="entry name" value="PPM_2"/>
    <property type="match status" value="1"/>
</dbReference>
<dbReference type="Pfam" id="PF07228">
    <property type="entry name" value="SpoIIE"/>
    <property type="match status" value="1"/>
</dbReference>
<dbReference type="SMART" id="SM00331">
    <property type="entry name" value="PP2C_SIG"/>
    <property type="match status" value="1"/>
</dbReference>
<dbReference type="Pfam" id="PF13185">
    <property type="entry name" value="GAF_2"/>
    <property type="match status" value="1"/>
</dbReference>
<accession>A0A9X3MXY8</accession>
<dbReference type="SUPFAM" id="SSF55874">
    <property type="entry name" value="ATPase domain of HSP90 chaperone/DNA topoisomerase II/histidine kinase"/>
    <property type="match status" value="1"/>
</dbReference>
<keyword evidence="1" id="KW-0378">Hydrolase</keyword>
<dbReference type="CDD" id="cd16936">
    <property type="entry name" value="HATPase_RsbW-like"/>
    <property type="match status" value="1"/>
</dbReference>
<dbReference type="Gene3D" id="3.30.450.40">
    <property type="match status" value="2"/>
</dbReference>
<comment type="caution">
    <text evidence="4">The sequence shown here is derived from an EMBL/GenBank/DDBJ whole genome shotgun (WGS) entry which is preliminary data.</text>
</comment>
<dbReference type="PANTHER" id="PTHR43156">
    <property type="entry name" value="STAGE II SPORULATION PROTEIN E-RELATED"/>
    <property type="match status" value="1"/>
</dbReference>
<dbReference type="AlphaFoldDB" id="A0A9X3MXY8"/>
<dbReference type="InterPro" id="IPR036457">
    <property type="entry name" value="PPM-type-like_dom_sf"/>
</dbReference>
<dbReference type="EMBL" id="JAPDOD010000024">
    <property type="protein sequence ID" value="MDA0163413.1"/>
    <property type="molecule type" value="Genomic_DNA"/>
</dbReference>
<keyword evidence="5" id="KW-1185">Reference proteome</keyword>
<dbReference type="Pfam" id="PF13581">
    <property type="entry name" value="HATPase_c_2"/>
    <property type="match status" value="1"/>
</dbReference>
<dbReference type="InterPro" id="IPR036890">
    <property type="entry name" value="HATPase_C_sf"/>
</dbReference>
<dbReference type="InterPro" id="IPR003018">
    <property type="entry name" value="GAF"/>
</dbReference>
<feature type="coiled-coil region" evidence="2">
    <location>
        <begin position="88"/>
        <end position="132"/>
    </location>
</feature>
<reference evidence="4" key="1">
    <citation type="submission" date="2022-10" db="EMBL/GenBank/DDBJ databases">
        <title>The WGS of Solirubrobacter ginsenosidimutans DSM 21036.</title>
        <authorList>
            <person name="Jiang Z."/>
        </authorList>
    </citation>
    <scope>NUCLEOTIDE SEQUENCE</scope>
    <source>
        <strain evidence="4">DSM 21036</strain>
    </source>
</reference>
<dbReference type="InterPro" id="IPR001932">
    <property type="entry name" value="PPM-type_phosphatase-like_dom"/>
</dbReference>
<dbReference type="GO" id="GO:0016791">
    <property type="term" value="F:phosphatase activity"/>
    <property type="evidence" value="ECO:0007669"/>
    <property type="project" value="TreeGrafter"/>
</dbReference>
<dbReference type="InterPro" id="IPR052016">
    <property type="entry name" value="Bact_Sigma-Reg"/>
</dbReference>
<dbReference type="SMART" id="SM00065">
    <property type="entry name" value="GAF"/>
    <property type="match status" value="1"/>
</dbReference>
<feature type="domain" description="PPM-type phosphatase" evidence="3">
    <location>
        <begin position="322"/>
        <end position="534"/>
    </location>
</feature>
<dbReference type="Gene3D" id="3.30.565.10">
    <property type="entry name" value="Histidine kinase-like ATPase, C-terminal domain"/>
    <property type="match status" value="1"/>
</dbReference>
<dbReference type="Gene3D" id="3.60.40.10">
    <property type="entry name" value="PPM-type phosphatase domain"/>
    <property type="match status" value="1"/>
</dbReference>